<evidence type="ECO:0000256" key="1">
    <source>
        <dbReference type="ARBA" id="ARBA00004389"/>
    </source>
</evidence>
<dbReference type="Pfam" id="PF09439">
    <property type="entry name" value="SRPRB"/>
    <property type="match status" value="1"/>
</dbReference>
<keyword evidence="6" id="KW-0256">Endoplasmic reticulum</keyword>
<comment type="subunit">
    <text evidence="12">Interacts with SYS1.</text>
</comment>
<dbReference type="GO" id="GO:0005789">
    <property type="term" value="C:endoplasmic reticulum membrane"/>
    <property type="evidence" value="ECO:0007669"/>
    <property type="project" value="UniProtKB-SubCell"/>
</dbReference>
<dbReference type="InterPro" id="IPR024156">
    <property type="entry name" value="Small_GTPase_ARF"/>
</dbReference>
<dbReference type="AlphaFoldDB" id="A0A6V7UTS8"/>
<name>A0A6V7UTS8_MELEN</name>
<dbReference type="Gene3D" id="3.40.50.300">
    <property type="entry name" value="P-loop containing nucleotide triphosphate hydrolases"/>
    <property type="match status" value="1"/>
</dbReference>
<dbReference type="InterPro" id="IPR019009">
    <property type="entry name" value="SRP_receptor_beta_su"/>
</dbReference>
<gene>
    <name evidence="15" type="ORF">MENT_LOCUS17115</name>
</gene>
<keyword evidence="10" id="KW-0675">Receptor</keyword>
<dbReference type="GO" id="GO:0034067">
    <property type="term" value="P:protein localization to Golgi apparatus"/>
    <property type="evidence" value="ECO:0007669"/>
    <property type="project" value="TreeGrafter"/>
</dbReference>
<keyword evidence="7 14" id="KW-1133">Transmembrane helix</keyword>
<evidence type="ECO:0000256" key="11">
    <source>
        <dbReference type="ARBA" id="ARBA00037377"/>
    </source>
</evidence>
<dbReference type="PANTHER" id="PTHR45909">
    <property type="entry name" value="ADP-RIBOSYLATION FACTOR-RELATED PROTEIN 1"/>
    <property type="match status" value="1"/>
</dbReference>
<reference evidence="15 16" key="1">
    <citation type="submission" date="2020-08" db="EMBL/GenBank/DDBJ databases">
        <authorList>
            <person name="Koutsovoulos G."/>
            <person name="Danchin GJ E."/>
        </authorList>
    </citation>
    <scope>NUCLEOTIDE SEQUENCE [LARGE SCALE GENOMIC DNA]</scope>
</reference>
<comment type="function">
    <text evidence="11">Trans-Golgi-associated GTPase that regulates protein sorting. Controls the targeting of ARL1 and its effector to the trans-Golgi. Required for the lipidation of chylomicrons in the intestine and required for VLDL lipidation in the liver.</text>
</comment>
<dbReference type="OrthoDB" id="41266at2759"/>
<dbReference type="EMBL" id="CAJEWN010000109">
    <property type="protein sequence ID" value="CAD2165333.1"/>
    <property type="molecule type" value="Genomic_DNA"/>
</dbReference>
<dbReference type="GO" id="GO:0043001">
    <property type="term" value="P:Golgi to plasma membrane protein transport"/>
    <property type="evidence" value="ECO:0007669"/>
    <property type="project" value="TreeGrafter"/>
</dbReference>
<organism evidence="15 16">
    <name type="scientific">Meloidogyne enterolobii</name>
    <name type="common">Root-knot nematode worm</name>
    <name type="synonym">Meloidogyne mayaguensis</name>
    <dbReference type="NCBI Taxonomy" id="390850"/>
    <lineage>
        <taxon>Eukaryota</taxon>
        <taxon>Metazoa</taxon>
        <taxon>Ecdysozoa</taxon>
        <taxon>Nematoda</taxon>
        <taxon>Chromadorea</taxon>
        <taxon>Rhabditida</taxon>
        <taxon>Tylenchina</taxon>
        <taxon>Tylenchomorpha</taxon>
        <taxon>Tylenchoidea</taxon>
        <taxon>Meloidogynidae</taxon>
        <taxon>Meloidogyninae</taxon>
        <taxon>Meloidogyne</taxon>
    </lineage>
</organism>
<sequence>MTKQQAKQQQQQQQHQFYSSTLIASIKDNQIFIPAFVTLIILVITSLVFFFYKRSKAKANTILIIGPSGSGKSTIFGKLVNQKNEWSTVSSVQENIYSDYLCKEGLDKPFILVDYPGAETFRKALFNKWFNEQIDSVCCVIFVVDSATFSKKDVAEYLYDVLYETKNTKIPVLVVCNKQDLAHAKAGQLIEKLIEQEFGLINISREAALSLTEGSGDLSLAEQQKILTNNGQEFKWENLNDGKNKKERPLFVECSAIEQEKENNEFSLDPLRKWIGEKCSCF</sequence>
<evidence type="ECO:0000256" key="5">
    <source>
        <dbReference type="ARBA" id="ARBA00022741"/>
    </source>
</evidence>
<dbReference type="GO" id="GO:0006886">
    <property type="term" value="P:intracellular protein transport"/>
    <property type="evidence" value="ECO:0007669"/>
    <property type="project" value="TreeGrafter"/>
</dbReference>
<evidence type="ECO:0000313" key="16">
    <source>
        <dbReference type="Proteomes" id="UP000580250"/>
    </source>
</evidence>
<dbReference type="GO" id="GO:0005525">
    <property type="term" value="F:GTP binding"/>
    <property type="evidence" value="ECO:0007669"/>
    <property type="project" value="UniProtKB-KW"/>
</dbReference>
<evidence type="ECO:0000256" key="6">
    <source>
        <dbReference type="ARBA" id="ARBA00022824"/>
    </source>
</evidence>
<dbReference type="GO" id="GO:0003924">
    <property type="term" value="F:GTPase activity"/>
    <property type="evidence" value="ECO:0007669"/>
    <property type="project" value="TreeGrafter"/>
</dbReference>
<evidence type="ECO:0000256" key="4">
    <source>
        <dbReference type="ARBA" id="ARBA00022692"/>
    </source>
</evidence>
<dbReference type="PANTHER" id="PTHR45909:SF1">
    <property type="entry name" value="ADP-RIBOSYLATION FACTOR-RELATED PROTEIN 1"/>
    <property type="match status" value="1"/>
</dbReference>
<evidence type="ECO:0000256" key="2">
    <source>
        <dbReference type="ARBA" id="ARBA00005619"/>
    </source>
</evidence>
<keyword evidence="9 14" id="KW-0472">Membrane</keyword>
<evidence type="ECO:0000256" key="13">
    <source>
        <dbReference type="ARBA" id="ARBA00039478"/>
    </source>
</evidence>
<evidence type="ECO:0000256" key="3">
    <source>
        <dbReference type="ARBA" id="ARBA00020256"/>
    </source>
</evidence>
<accession>A0A6V7UTS8</accession>
<evidence type="ECO:0000256" key="10">
    <source>
        <dbReference type="ARBA" id="ARBA00023170"/>
    </source>
</evidence>
<comment type="similarity">
    <text evidence="2">Belongs to the SRP receptor beta subunit family.</text>
</comment>
<evidence type="ECO:0000256" key="9">
    <source>
        <dbReference type="ARBA" id="ARBA00023136"/>
    </source>
</evidence>
<dbReference type="InterPro" id="IPR005225">
    <property type="entry name" value="Small_GTP-bd"/>
</dbReference>
<dbReference type="GO" id="GO:0005794">
    <property type="term" value="C:Golgi apparatus"/>
    <property type="evidence" value="ECO:0007669"/>
    <property type="project" value="TreeGrafter"/>
</dbReference>
<keyword evidence="8" id="KW-0342">GTP-binding</keyword>
<evidence type="ECO:0000313" key="15">
    <source>
        <dbReference type="EMBL" id="CAD2165333.1"/>
    </source>
</evidence>
<comment type="caution">
    <text evidence="15">The sequence shown here is derived from an EMBL/GenBank/DDBJ whole genome shotgun (WGS) entry which is preliminary data.</text>
</comment>
<keyword evidence="4 14" id="KW-0812">Transmembrane</keyword>
<protein>
    <recommendedName>
        <fullName evidence="13">ADP-ribosylation factor-related protein 1</fullName>
    </recommendedName>
    <alternativeName>
        <fullName evidence="3">Signal recognition particle receptor subunit beta</fullName>
    </alternativeName>
</protein>
<keyword evidence="5" id="KW-0547">Nucleotide-binding</keyword>
<dbReference type="InterPro" id="IPR027417">
    <property type="entry name" value="P-loop_NTPase"/>
</dbReference>
<evidence type="ECO:0000256" key="12">
    <source>
        <dbReference type="ARBA" id="ARBA00038765"/>
    </source>
</evidence>
<evidence type="ECO:0000256" key="8">
    <source>
        <dbReference type="ARBA" id="ARBA00023134"/>
    </source>
</evidence>
<dbReference type="SUPFAM" id="SSF52540">
    <property type="entry name" value="P-loop containing nucleoside triphosphate hydrolases"/>
    <property type="match status" value="1"/>
</dbReference>
<evidence type="ECO:0000256" key="14">
    <source>
        <dbReference type="SAM" id="Phobius"/>
    </source>
</evidence>
<dbReference type="NCBIfam" id="TIGR00231">
    <property type="entry name" value="small_GTP"/>
    <property type="match status" value="1"/>
</dbReference>
<feature type="transmembrane region" description="Helical" evidence="14">
    <location>
        <begin position="31"/>
        <end position="52"/>
    </location>
</feature>
<proteinExistence type="inferred from homology"/>
<comment type="subcellular location">
    <subcellularLocation>
        <location evidence="1">Endoplasmic reticulum membrane</location>
        <topology evidence="1">Single-pass membrane protein</topology>
    </subcellularLocation>
</comment>
<evidence type="ECO:0000256" key="7">
    <source>
        <dbReference type="ARBA" id="ARBA00022989"/>
    </source>
</evidence>
<dbReference type="Proteomes" id="UP000580250">
    <property type="component" value="Unassembled WGS sequence"/>
</dbReference>